<dbReference type="InterPro" id="IPR013078">
    <property type="entry name" value="His_Pase_superF_clade-1"/>
</dbReference>
<name>A0ABV9M010_9ENTE</name>
<proteinExistence type="predicted"/>
<dbReference type="PIRSF" id="PIRSF000709">
    <property type="entry name" value="6PFK_2-Ptase"/>
    <property type="match status" value="1"/>
</dbReference>
<dbReference type="PANTHER" id="PTHR48100">
    <property type="entry name" value="BROAD-SPECIFICITY PHOSPHATASE YOR283W-RELATED"/>
    <property type="match status" value="1"/>
</dbReference>
<dbReference type="SMART" id="SM00855">
    <property type="entry name" value="PGAM"/>
    <property type="match status" value="1"/>
</dbReference>
<keyword evidence="2" id="KW-1185">Reference proteome</keyword>
<protein>
    <submittedName>
        <fullName evidence="1">Histidine phosphatase family protein</fullName>
    </submittedName>
</protein>
<dbReference type="InterPro" id="IPR029033">
    <property type="entry name" value="His_PPase_superfam"/>
</dbReference>
<dbReference type="CDD" id="cd07067">
    <property type="entry name" value="HP_PGM_like"/>
    <property type="match status" value="1"/>
</dbReference>
<evidence type="ECO:0000313" key="1">
    <source>
        <dbReference type="EMBL" id="MFC4709147.1"/>
    </source>
</evidence>
<gene>
    <name evidence="1" type="ORF">ACFO3L_00595</name>
</gene>
<accession>A0ABV9M010</accession>
<dbReference type="EMBL" id="JBHSGT010000006">
    <property type="protein sequence ID" value="MFC4709147.1"/>
    <property type="molecule type" value="Genomic_DNA"/>
</dbReference>
<dbReference type="Proteomes" id="UP001596026">
    <property type="component" value="Unassembled WGS sequence"/>
</dbReference>
<dbReference type="RefSeq" id="WP_379962858.1">
    <property type="nucleotide sequence ID" value="NZ_JBHSGT010000006.1"/>
</dbReference>
<dbReference type="PANTHER" id="PTHR48100:SF1">
    <property type="entry name" value="HISTIDINE PHOSPHATASE FAMILY PROTEIN-RELATED"/>
    <property type="match status" value="1"/>
</dbReference>
<reference evidence="2" key="1">
    <citation type="journal article" date="2019" name="Int. J. Syst. Evol. Microbiol.">
        <title>The Global Catalogue of Microorganisms (GCM) 10K type strain sequencing project: providing services to taxonomists for standard genome sequencing and annotation.</title>
        <authorList>
            <consortium name="The Broad Institute Genomics Platform"/>
            <consortium name="The Broad Institute Genome Sequencing Center for Infectious Disease"/>
            <person name="Wu L."/>
            <person name="Ma J."/>
        </authorList>
    </citation>
    <scope>NUCLEOTIDE SEQUENCE [LARGE SCALE GENOMIC DNA]</scope>
    <source>
        <strain evidence="2">CGMCC 1.19061</strain>
    </source>
</reference>
<dbReference type="Pfam" id="PF00300">
    <property type="entry name" value="His_Phos_1"/>
    <property type="match status" value="1"/>
</dbReference>
<evidence type="ECO:0000313" key="2">
    <source>
        <dbReference type="Proteomes" id="UP001596026"/>
    </source>
</evidence>
<dbReference type="SUPFAM" id="SSF53254">
    <property type="entry name" value="Phosphoglycerate mutase-like"/>
    <property type="match status" value="1"/>
</dbReference>
<sequence length="190" mass="21927">MKQIYFLRHSIRDTTVHHEQAPLTLEGQRLAEEISAYFLDKKITQIYSSPFQRTIDTVKPTAQKLALEIQTIDLFRERSVGEWLADFDSFALQQWQDFDYKLLGGESLNDVANRVLPPFKKLLKDTNESVLICGHGTALSVLFHSLTNGQFGYTDFLKMKMPDAYQLTFSDEQLIAFENITLEDKKQTVK</sequence>
<comment type="caution">
    <text evidence="1">The sequence shown here is derived from an EMBL/GenBank/DDBJ whole genome shotgun (WGS) entry which is preliminary data.</text>
</comment>
<dbReference type="Gene3D" id="3.40.50.1240">
    <property type="entry name" value="Phosphoglycerate mutase-like"/>
    <property type="match status" value="1"/>
</dbReference>
<organism evidence="1 2">
    <name type="scientific">Enterococcus eurekensis</name>
    <dbReference type="NCBI Taxonomy" id="1159753"/>
    <lineage>
        <taxon>Bacteria</taxon>
        <taxon>Bacillati</taxon>
        <taxon>Bacillota</taxon>
        <taxon>Bacilli</taxon>
        <taxon>Lactobacillales</taxon>
        <taxon>Enterococcaceae</taxon>
        <taxon>Enterococcus</taxon>
    </lineage>
</organism>
<dbReference type="InterPro" id="IPR050275">
    <property type="entry name" value="PGM_Phosphatase"/>
</dbReference>